<protein>
    <submittedName>
        <fullName evidence="1">44917_t:CDS:1</fullName>
    </submittedName>
</protein>
<proteinExistence type="predicted"/>
<comment type="caution">
    <text evidence="1">The sequence shown here is derived from an EMBL/GenBank/DDBJ whole genome shotgun (WGS) entry which is preliminary data.</text>
</comment>
<organism evidence="1 2">
    <name type="scientific">Gigaspora margarita</name>
    <dbReference type="NCBI Taxonomy" id="4874"/>
    <lineage>
        <taxon>Eukaryota</taxon>
        <taxon>Fungi</taxon>
        <taxon>Fungi incertae sedis</taxon>
        <taxon>Mucoromycota</taxon>
        <taxon>Glomeromycotina</taxon>
        <taxon>Glomeromycetes</taxon>
        <taxon>Diversisporales</taxon>
        <taxon>Gigasporaceae</taxon>
        <taxon>Gigaspora</taxon>
    </lineage>
</organism>
<accession>A0ABN7V6J0</accession>
<keyword evidence="2" id="KW-1185">Reference proteome</keyword>
<evidence type="ECO:0000313" key="1">
    <source>
        <dbReference type="EMBL" id="CAG8735434.1"/>
    </source>
</evidence>
<name>A0ABN7V6J0_GIGMA</name>
<gene>
    <name evidence="1" type="ORF">GMARGA_LOCUS14800</name>
</gene>
<dbReference type="EMBL" id="CAJVQB010009959">
    <property type="protein sequence ID" value="CAG8735434.1"/>
    <property type="molecule type" value="Genomic_DNA"/>
</dbReference>
<sequence length="169" mass="19551">MDQINTPGFIICLTSSFQNKLPNEINSIESEINSNESISSSKFWIDSETKALLSFFDNNFNLYLKNKQKFYAAVAINIENKEETGKARSKWPYLNEMNELFGNRENVKSDYLISSIDEDMFAKSDENHTTTISKKEKRKVSKVDQIYLDELNSLKKAKKESLNIAKERI</sequence>
<reference evidence="1 2" key="1">
    <citation type="submission" date="2021-06" db="EMBL/GenBank/DDBJ databases">
        <authorList>
            <person name="Kallberg Y."/>
            <person name="Tangrot J."/>
            <person name="Rosling A."/>
        </authorList>
    </citation>
    <scope>NUCLEOTIDE SEQUENCE [LARGE SCALE GENOMIC DNA]</scope>
    <source>
        <strain evidence="1 2">120-4 pot B 10/14</strain>
    </source>
</reference>
<evidence type="ECO:0000313" key="2">
    <source>
        <dbReference type="Proteomes" id="UP000789901"/>
    </source>
</evidence>
<dbReference type="Proteomes" id="UP000789901">
    <property type="component" value="Unassembled WGS sequence"/>
</dbReference>